<name>A0A1F7HIF9_9BACT</name>
<gene>
    <name evidence="1" type="ORF">A3F29_03345</name>
</gene>
<protein>
    <recommendedName>
        <fullName evidence="3">Methyltransferase type 11 domain-containing protein</fullName>
    </recommendedName>
</protein>
<evidence type="ECO:0000313" key="1">
    <source>
        <dbReference type="EMBL" id="OGK31017.1"/>
    </source>
</evidence>
<reference evidence="1 2" key="1">
    <citation type="journal article" date="2016" name="Nat. Commun.">
        <title>Thousands of microbial genomes shed light on interconnected biogeochemical processes in an aquifer system.</title>
        <authorList>
            <person name="Anantharaman K."/>
            <person name="Brown C.T."/>
            <person name="Hug L.A."/>
            <person name="Sharon I."/>
            <person name="Castelle C.J."/>
            <person name="Probst A.J."/>
            <person name="Thomas B.C."/>
            <person name="Singh A."/>
            <person name="Wilkins M.J."/>
            <person name="Karaoz U."/>
            <person name="Brodie E.L."/>
            <person name="Williams K.H."/>
            <person name="Hubbard S.S."/>
            <person name="Banfield J.F."/>
        </authorList>
    </citation>
    <scope>NUCLEOTIDE SEQUENCE [LARGE SCALE GENOMIC DNA]</scope>
</reference>
<comment type="caution">
    <text evidence="1">The sequence shown here is derived from an EMBL/GenBank/DDBJ whole genome shotgun (WGS) entry which is preliminary data.</text>
</comment>
<evidence type="ECO:0008006" key="3">
    <source>
        <dbReference type="Google" id="ProtNLM"/>
    </source>
</evidence>
<dbReference type="Proteomes" id="UP000177199">
    <property type="component" value="Unassembled WGS sequence"/>
</dbReference>
<evidence type="ECO:0000313" key="2">
    <source>
        <dbReference type="Proteomes" id="UP000177199"/>
    </source>
</evidence>
<organism evidence="1 2">
    <name type="scientific">Candidatus Roizmanbacteria bacterium RIFCSPHIGHO2_12_FULL_33_9</name>
    <dbReference type="NCBI Taxonomy" id="1802045"/>
    <lineage>
        <taxon>Bacteria</taxon>
        <taxon>Candidatus Roizmaniibacteriota</taxon>
    </lineage>
</organism>
<dbReference type="EMBL" id="MFZV01000032">
    <property type="protein sequence ID" value="OGK31017.1"/>
    <property type="molecule type" value="Genomic_DNA"/>
</dbReference>
<dbReference type="InterPro" id="IPR029063">
    <property type="entry name" value="SAM-dependent_MTases_sf"/>
</dbReference>
<accession>A0A1F7HIF9</accession>
<sequence length="223" mass="26704">MNFIHNKFVAILRELIVPQLYFIFKDNNKRRFVFNNHSLRYLCHPYNRTWVNERIVEVPIALHYLKTHKGKRILEVGNVLKHYTNSEHDVLDKYEIEPGVINEDVVDFKPKQKYDLILCVSTLEHVGWDEKPKKINKSIEAVKLLKKLLANKGMLVITIPIGYNPVIDNYVFKNKFHFTKEYFLNRISRRNYWKEISKDQIQNKKYSSIIMHANTLFIGTYYK</sequence>
<dbReference type="AlphaFoldDB" id="A0A1F7HIF9"/>
<dbReference type="Gene3D" id="3.40.50.150">
    <property type="entry name" value="Vaccinia Virus protein VP39"/>
    <property type="match status" value="1"/>
</dbReference>
<dbReference type="SUPFAM" id="SSF53335">
    <property type="entry name" value="S-adenosyl-L-methionine-dependent methyltransferases"/>
    <property type="match status" value="1"/>
</dbReference>
<proteinExistence type="predicted"/>